<proteinExistence type="inferred from homology"/>
<dbReference type="GO" id="GO:0005525">
    <property type="term" value="F:GTP binding"/>
    <property type="evidence" value="ECO:0007669"/>
    <property type="project" value="UniProtKB-KW"/>
</dbReference>
<dbReference type="InParanoid" id="E4XEP4"/>
<dbReference type="GO" id="GO:0003924">
    <property type="term" value="F:GTPase activity"/>
    <property type="evidence" value="ECO:0007669"/>
    <property type="project" value="InterPro"/>
</dbReference>
<dbReference type="SUPFAM" id="SSF52540">
    <property type="entry name" value="P-loop containing nucleoside triphosphate hydrolases"/>
    <property type="match status" value="1"/>
</dbReference>
<keyword evidence="3" id="KW-0547">Nucleotide-binding</keyword>
<evidence type="ECO:0000313" key="9">
    <source>
        <dbReference type="Proteomes" id="UP000001307"/>
    </source>
</evidence>
<dbReference type="EMBL" id="FN654308">
    <property type="protein sequence ID" value="CBY31559.1"/>
    <property type="molecule type" value="Genomic_DNA"/>
</dbReference>
<keyword evidence="9" id="KW-1185">Reference proteome</keyword>
<dbReference type="SMART" id="SM00174">
    <property type="entry name" value="RHO"/>
    <property type="match status" value="1"/>
</dbReference>
<evidence type="ECO:0000256" key="6">
    <source>
        <dbReference type="ARBA" id="ARBA00023289"/>
    </source>
</evidence>
<dbReference type="Proteomes" id="UP000001307">
    <property type="component" value="Unassembled WGS sequence"/>
</dbReference>
<dbReference type="NCBIfam" id="TIGR00231">
    <property type="entry name" value="small_GTP"/>
    <property type="match status" value="1"/>
</dbReference>
<organism evidence="7">
    <name type="scientific">Oikopleura dioica</name>
    <name type="common">Tunicate</name>
    <dbReference type="NCBI Taxonomy" id="34765"/>
    <lineage>
        <taxon>Eukaryota</taxon>
        <taxon>Metazoa</taxon>
        <taxon>Chordata</taxon>
        <taxon>Tunicata</taxon>
        <taxon>Appendicularia</taxon>
        <taxon>Copelata</taxon>
        <taxon>Oikopleuridae</taxon>
        <taxon>Oikopleura</taxon>
    </lineage>
</organism>
<name>E4XEP4_OIKDI</name>
<evidence type="ECO:0000313" key="7">
    <source>
        <dbReference type="EMBL" id="CBY19541.1"/>
    </source>
</evidence>
<gene>
    <name evidence="7" type="ORF">GSOID_T00008687001</name>
    <name evidence="8" type="ORF">GSOID_T00025470001</name>
</gene>
<evidence type="ECO:0000256" key="2">
    <source>
        <dbReference type="ARBA" id="ARBA00006270"/>
    </source>
</evidence>
<evidence type="ECO:0000256" key="1">
    <source>
        <dbReference type="ARBA" id="ARBA00004635"/>
    </source>
</evidence>
<dbReference type="InterPro" id="IPR050305">
    <property type="entry name" value="Small_GTPase_Rab"/>
</dbReference>
<dbReference type="Gene3D" id="3.40.50.300">
    <property type="entry name" value="P-loop containing nucleotide triphosphate hydrolases"/>
    <property type="match status" value="1"/>
</dbReference>
<evidence type="ECO:0000256" key="3">
    <source>
        <dbReference type="ARBA" id="ARBA00022741"/>
    </source>
</evidence>
<comment type="similarity">
    <text evidence="2">Belongs to the small GTPase superfamily. Rab family.</text>
</comment>
<dbReference type="PROSITE" id="PS51421">
    <property type="entry name" value="RAS"/>
    <property type="match status" value="1"/>
</dbReference>
<evidence type="ECO:0000313" key="8">
    <source>
        <dbReference type="EMBL" id="CBY31559.1"/>
    </source>
</evidence>
<accession>E4XEP4</accession>
<dbReference type="OrthoDB" id="9989112at2759"/>
<protein>
    <submittedName>
        <fullName evidence="7">Uncharacterized protein</fullName>
    </submittedName>
</protein>
<dbReference type="PROSITE" id="PS51419">
    <property type="entry name" value="RAB"/>
    <property type="match status" value="1"/>
</dbReference>
<dbReference type="SMART" id="SM00176">
    <property type="entry name" value="RAN"/>
    <property type="match status" value="1"/>
</dbReference>
<sequence>MSSTAQMEDELALVSVNESNSATYDILLKIMALGDTGVGKSCFLVQYVEGRFMMKYVTTVGVDFFLRKLTYEHSDWEKEVQVQLWDTAGQERYRSLTRAFLRDGMGFLLLFDLTNIESFRHTESWIEEIREKTICEDPDIILVGNKSDMEDKRQVPRSAAISLAEAHNIPYIETSAATGENVQLAVNLLLHRVMQRLKKYMRDIRYNYEEEEINLNQESSSCSLCSKTTTQ</sequence>
<dbReference type="Pfam" id="PF00071">
    <property type="entry name" value="Ras"/>
    <property type="match status" value="1"/>
</dbReference>
<dbReference type="PROSITE" id="PS51420">
    <property type="entry name" value="RHO"/>
    <property type="match status" value="1"/>
</dbReference>
<evidence type="ECO:0000256" key="4">
    <source>
        <dbReference type="ARBA" id="ARBA00023134"/>
    </source>
</evidence>
<dbReference type="SMART" id="SM00175">
    <property type="entry name" value="RAB"/>
    <property type="match status" value="1"/>
</dbReference>
<dbReference type="Proteomes" id="UP000011014">
    <property type="component" value="Unassembled WGS sequence"/>
</dbReference>
<dbReference type="PRINTS" id="PR00449">
    <property type="entry name" value="RASTRNSFRMNG"/>
</dbReference>
<keyword evidence="5" id="KW-0449">Lipoprotein</keyword>
<dbReference type="FunFam" id="3.40.50.300:FF:001129">
    <property type="entry name" value="ras-related protein Rab-44 isoform X2"/>
    <property type="match status" value="1"/>
</dbReference>
<keyword evidence="4" id="KW-0342">GTP-binding</keyword>
<dbReference type="AlphaFoldDB" id="E4XEP4"/>
<reference evidence="7" key="1">
    <citation type="journal article" date="2010" name="Science">
        <title>Plasticity of animal genome architecture unmasked by rapid evolution of a pelagic tunicate.</title>
        <authorList>
            <person name="Denoeud F."/>
            <person name="Henriet S."/>
            <person name="Mungpakdee S."/>
            <person name="Aury J.M."/>
            <person name="Da Silva C."/>
            <person name="Brinkmann H."/>
            <person name="Mikhaleva J."/>
            <person name="Olsen L.C."/>
            <person name="Jubin C."/>
            <person name="Canestro C."/>
            <person name="Bouquet J.M."/>
            <person name="Danks G."/>
            <person name="Poulain J."/>
            <person name="Campsteijn C."/>
            <person name="Adamski M."/>
            <person name="Cross I."/>
            <person name="Yadetie F."/>
            <person name="Muffato M."/>
            <person name="Louis A."/>
            <person name="Butcher S."/>
            <person name="Tsagkogeorga G."/>
            <person name="Konrad A."/>
            <person name="Singh S."/>
            <person name="Jensen M.F."/>
            <person name="Cong E.H."/>
            <person name="Eikeseth-Otteraa H."/>
            <person name="Noel B."/>
            <person name="Anthouard V."/>
            <person name="Porcel B.M."/>
            <person name="Kachouri-Lafond R."/>
            <person name="Nishino A."/>
            <person name="Ugolini M."/>
            <person name="Chourrout P."/>
            <person name="Nishida H."/>
            <person name="Aasland R."/>
            <person name="Huzurbazar S."/>
            <person name="Westhof E."/>
            <person name="Delsuc F."/>
            <person name="Lehrach H."/>
            <person name="Reinhardt R."/>
            <person name="Weissenbach J."/>
            <person name="Roy S.W."/>
            <person name="Artiguenave F."/>
            <person name="Postlethwait J.H."/>
            <person name="Manak J.R."/>
            <person name="Thompson E.M."/>
            <person name="Jaillon O."/>
            <person name="Du Pasquier L."/>
            <person name="Boudinot P."/>
            <person name="Liberles D.A."/>
            <person name="Volff J.N."/>
            <person name="Philippe H."/>
            <person name="Lenhard B."/>
            <person name="Roest Crollius H."/>
            <person name="Wincker P."/>
            <person name="Chourrout D."/>
        </authorList>
    </citation>
    <scope>NUCLEOTIDE SEQUENCE [LARGE SCALE GENOMIC DNA]</scope>
</reference>
<dbReference type="InterPro" id="IPR005225">
    <property type="entry name" value="Small_GTP-bd"/>
</dbReference>
<dbReference type="InterPro" id="IPR027417">
    <property type="entry name" value="P-loop_NTPase"/>
</dbReference>
<dbReference type="PANTHER" id="PTHR47980">
    <property type="entry name" value="LD44762P"/>
    <property type="match status" value="1"/>
</dbReference>
<dbReference type="EMBL" id="FN653042">
    <property type="protein sequence ID" value="CBY19541.1"/>
    <property type="molecule type" value="Genomic_DNA"/>
</dbReference>
<dbReference type="SMART" id="SM00173">
    <property type="entry name" value="RAS"/>
    <property type="match status" value="1"/>
</dbReference>
<evidence type="ECO:0000256" key="5">
    <source>
        <dbReference type="ARBA" id="ARBA00023288"/>
    </source>
</evidence>
<dbReference type="GO" id="GO:0016020">
    <property type="term" value="C:membrane"/>
    <property type="evidence" value="ECO:0007669"/>
    <property type="project" value="UniProtKB-SubCell"/>
</dbReference>
<comment type="subcellular location">
    <subcellularLocation>
        <location evidence="1">Membrane</location>
        <topology evidence="1">Lipid-anchor</topology>
    </subcellularLocation>
</comment>
<dbReference type="InterPro" id="IPR001806">
    <property type="entry name" value="Small_GTPase"/>
</dbReference>
<keyword evidence="6" id="KW-0636">Prenylation</keyword>